<keyword evidence="2 8" id="KW-0813">Transport</keyword>
<feature type="chain" id="PRO_5007550110" description="TonB-dependent receptor" evidence="10">
    <location>
        <begin position="31"/>
        <end position="902"/>
    </location>
</feature>
<dbReference type="AlphaFoldDB" id="A0A148KKG7"/>
<dbReference type="STRING" id="1799789.AX660_03095"/>
<evidence type="ECO:0000256" key="4">
    <source>
        <dbReference type="ARBA" id="ARBA00022692"/>
    </source>
</evidence>
<dbReference type="EMBL" id="LSNE01000020">
    <property type="protein sequence ID" value="KXI26769.1"/>
    <property type="molecule type" value="Genomic_DNA"/>
</dbReference>
<dbReference type="NCBIfam" id="TIGR01782">
    <property type="entry name" value="TonB-Xanth-Caul"/>
    <property type="match status" value="1"/>
</dbReference>
<evidence type="ECO:0000313" key="13">
    <source>
        <dbReference type="EMBL" id="KXI26769.1"/>
    </source>
</evidence>
<dbReference type="Pfam" id="PF07715">
    <property type="entry name" value="Plug"/>
    <property type="match status" value="1"/>
</dbReference>
<dbReference type="InterPro" id="IPR010104">
    <property type="entry name" value="TonB_rcpt_bac"/>
</dbReference>
<keyword evidence="5 9" id="KW-0798">TonB box</keyword>
<protein>
    <recommendedName>
        <fullName evidence="15">TonB-dependent receptor</fullName>
    </recommendedName>
</protein>
<dbReference type="InterPro" id="IPR039426">
    <property type="entry name" value="TonB-dep_rcpt-like"/>
</dbReference>
<proteinExistence type="inferred from homology"/>
<feature type="signal peptide" evidence="10">
    <location>
        <begin position="1"/>
        <end position="30"/>
    </location>
</feature>
<keyword evidence="4 8" id="KW-0812">Transmembrane</keyword>
<evidence type="ECO:0000256" key="5">
    <source>
        <dbReference type="ARBA" id="ARBA00023077"/>
    </source>
</evidence>
<keyword evidence="7 8" id="KW-0998">Cell outer membrane</keyword>
<dbReference type="InterPro" id="IPR000531">
    <property type="entry name" value="Beta-barrel_TonB"/>
</dbReference>
<evidence type="ECO:0000256" key="1">
    <source>
        <dbReference type="ARBA" id="ARBA00004571"/>
    </source>
</evidence>
<evidence type="ECO:0000256" key="10">
    <source>
        <dbReference type="SAM" id="SignalP"/>
    </source>
</evidence>
<comment type="subcellular location">
    <subcellularLocation>
        <location evidence="1 8">Cell outer membrane</location>
        <topology evidence="1 8">Multi-pass membrane protein</topology>
    </subcellularLocation>
</comment>
<dbReference type="SUPFAM" id="SSF56935">
    <property type="entry name" value="Porins"/>
    <property type="match status" value="1"/>
</dbReference>
<dbReference type="PROSITE" id="PS52016">
    <property type="entry name" value="TONB_DEPENDENT_REC_3"/>
    <property type="match status" value="1"/>
</dbReference>
<gene>
    <name evidence="13" type="ORF">AX660_03095</name>
</gene>
<evidence type="ECO:0008006" key="15">
    <source>
        <dbReference type="Google" id="ProtNLM"/>
    </source>
</evidence>
<dbReference type="PANTHER" id="PTHR40980">
    <property type="entry name" value="PLUG DOMAIN-CONTAINING PROTEIN"/>
    <property type="match status" value="1"/>
</dbReference>
<keyword evidence="3 8" id="KW-1134">Transmembrane beta strand</keyword>
<dbReference type="Pfam" id="PF00593">
    <property type="entry name" value="TonB_dep_Rec_b-barrel"/>
    <property type="match status" value="1"/>
</dbReference>
<evidence type="ECO:0000256" key="2">
    <source>
        <dbReference type="ARBA" id="ARBA00022448"/>
    </source>
</evidence>
<evidence type="ECO:0000313" key="14">
    <source>
        <dbReference type="Proteomes" id="UP000070299"/>
    </source>
</evidence>
<keyword evidence="6 8" id="KW-0472">Membrane</keyword>
<keyword evidence="10" id="KW-0732">Signal</keyword>
<comment type="similarity">
    <text evidence="8 9">Belongs to the TonB-dependent receptor family.</text>
</comment>
<evidence type="ECO:0000256" key="8">
    <source>
        <dbReference type="PROSITE-ProRule" id="PRU01360"/>
    </source>
</evidence>
<evidence type="ECO:0000256" key="9">
    <source>
        <dbReference type="RuleBase" id="RU003357"/>
    </source>
</evidence>
<accession>A0A148KKG7</accession>
<name>A0A148KKG7_9ALTE</name>
<evidence type="ECO:0000256" key="6">
    <source>
        <dbReference type="ARBA" id="ARBA00023136"/>
    </source>
</evidence>
<evidence type="ECO:0000259" key="11">
    <source>
        <dbReference type="Pfam" id="PF00593"/>
    </source>
</evidence>
<feature type="domain" description="TonB-dependent receptor-like beta-barrel" evidence="11">
    <location>
        <begin position="410"/>
        <end position="870"/>
    </location>
</feature>
<evidence type="ECO:0000259" key="12">
    <source>
        <dbReference type="Pfam" id="PF07715"/>
    </source>
</evidence>
<dbReference type="GO" id="GO:0009279">
    <property type="term" value="C:cell outer membrane"/>
    <property type="evidence" value="ECO:0007669"/>
    <property type="project" value="UniProtKB-SubCell"/>
</dbReference>
<dbReference type="InterPro" id="IPR012910">
    <property type="entry name" value="Plug_dom"/>
</dbReference>
<dbReference type="InterPro" id="IPR037066">
    <property type="entry name" value="Plug_dom_sf"/>
</dbReference>
<dbReference type="Proteomes" id="UP000070299">
    <property type="component" value="Unassembled WGS sequence"/>
</dbReference>
<dbReference type="PANTHER" id="PTHR40980:SF3">
    <property type="entry name" value="TONB-DEPENDENT RECEPTOR-LIKE BETA-BARREL DOMAIN-CONTAINING PROTEIN"/>
    <property type="match status" value="1"/>
</dbReference>
<dbReference type="Gene3D" id="2.40.170.20">
    <property type="entry name" value="TonB-dependent receptor, beta-barrel domain"/>
    <property type="match status" value="1"/>
</dbReference>
<feature type="domain" description="TonB-dependent receptor plug" evidence="12">
    <location>
        <begin position="63"/>
        <end position="168"/>
    </location>
</feature>
<evidence type="ECO:0000256" key="3">
    <source>
        <dbReference type="ARBA" id="ARBA00022452"/>
    </source>
</evidence>
<sequence length="902" mass="99201">MSKHKQFKKTSLCIAISSLLVGLSSMSLHAQEAKTKVADADVEVIQVVARGFADSLSLALNTKRQSSGSVDIIMAEDIADFPDQNLADSLQRIPGVAISRSNGEGSTITVRGLNSDFTRTHLNGMQTQSIVGGTSSRTFQFNTFASELFNRLEVRKTTNAAMDEGSLGATVSLFTARPFDYKEDVVAFNAQGAYSSESGDTTPRVSGVVSWTNDDDTFGAVFSAAYSERSVYGSAPNTGRWEDDVLNFCTACENSDPANQPPAGYWHPRFPRYVFGDANLERTGLTSSFQWLPTDSTQLTLDILYSKNTGDTYGPALTPISLARTGDTGLQQSDWVSLDVVDAADSVIIGAMGDVDVRSEYVQTADDGDFNQVTLHLEQDITDDFSMKVLVGRSKSTGHNNYESLIYEHFSDNDNRKNVTYADNSSTVGWDFSDMLNPSTSYSFDVKNPANWEVSELRNDVTDSESETRTAKVDFDYILTEELTLAVGYADELYSMDTTRQQRNNPYNIDNACGVSPVVTAADGSVETFKGTDTFFLPDHAAYVKVRDAGCFEFYNVDGSIRDAQENSASYYLQAKFNAEMGDMILRGDAGVRRVNTDLDTTGIIAGEKVTVKHDYSNTLPSINLALEATNDLVLRASWAKVMSRPTLGSITPAGSITTFGEPKVTSGNPFLAPFKADTTDLSVEWYFAESAMLSVAYFKKDIESFPETITTVRNWQDLGLDDSLLGAQVEDLKNADFEVRRLEDGAGGDLDGFEIQYQQPLTFLPGPEWMQKFGILANVTLVDSEITYGGNRKGPLTGQADKSANLTLYWEDDVISARISAAYRGEYYSDLGSSDQEKWRTIDPTTNIDISVSYQVNENLKLSFEAINITDEWEVQWMQGRLIDVGNTQGTTYQFGASYRL</sequence>
<evidence type="ECO:0000256" key="7">
    <source>
        <dbReference type="ARBA" id="ARBA00023237"/>
    </source>
</evidence>
<keyword evidence="14" id="KW-1185">Reference proteome</keyword>
<comment type="caution">
    <text evidence="13">The sequence shown here is derived from an EMBL/GenBank/DDBJ whole genome shotgun (WGS) entry which is preliminary data.</text>
</comment>
<dbReference type="CDD" id="cd01347">
    <property type="entry name" value="ligand_gated_channel"/>
    <property type="match status" value="1"/>
</dbReference>
<organism evidence="13 14">
    <name type="scientific">Paraglaciecola hydrolytica</name>
    <dbReference type="NCBI Taxonomy" id="1799789"/>
    <lineage>
        <taxon>Bacteria</taxon>
        <taxon>Pseudomonadati</taxon>
        <taxon>Pseudomonadota</taxon>
        <taxon>Gammaproteobacteria</taxon>
        <taxon>Alteromonadales</taxon>
        <taxon>Alteromonadaceae</taxon>
        <taxon>Paraglaciecola</taxon>
    </lineage>
</organism>
<dbReference type="Gene3D" id="2.170.130.10">
    <property type="entry name" value="TonB-dependent receptor, plug domain"/>
    <property type="match status" value="1"/>
</dbReference>
<reference evidence="14" key="1">
    <citation type="submission" date="2016-02" db="EMBL/GenBank/DDBJ databases">
        <authorList>
            <person name="Schultz-Johansen M."/>
            <person name="Glaring M.A."/>
            <person name="Bech P.K."/>
            <person name="Stougaard P."/>
        </authorList>
    </citation>
    <scope>NUCLEOTIDE SEQUENCE [LARGE SCALE GENOMIC DNA]</scope>
    <source>
        <strain evidence="14">S66</strain>
    </source>
</reference>
<dbReference type="InterPro" id="IPR036942">
    <property type="entry name" value="Beta-barrel_TonB_sf"/>
</dbReference>